<feature type="transmembrane region" description="Helical" evidence="1">
    <location>
        <begin position="79"/>
        <end position="98"/>
    </location>
</feature>
<name>A0AAP5IHN2_9CYAN</name>
<dbReference type="EMBL" id="JAALHA020000033">
    <property type="protein sequence ID" value="MDR9900388.1"/>
    <property type="molecule type" value="Genomic_DNA"/>
</dbReference>
<evidence type="ECO:0000313" key="3">
    <source>
        <dbReference type="Proteomes" id="UP000667802"/>
    </source>
</evidence>
<evidence type="ECO:0000256" key="1">
    <source>
        <dbReference type="SAM" id="Phobius"/>
    </source>
</evidence>
<gene>
    <name evidence="2" type="ORF">G7B40_038450</name>
</gene>
<feature type="transmembrane region" description="Helical" evidence="1">
    <location>
        <begin position="110"/>
        <end position="131"/>
    </location>
</feature>
<keyword evidence="1" id="KW-0812">Transmembrane</keyword>
<feature type="transmembrane region" description="Helical" evidence="1">
    <location>
        <begin position="21"/>
        <end position="40"/>
    </location>
</feature>
<comment type="caution">
    <text evidence="2">The sequence shown here is derived from an EMBL/GenBank/DDBJ whole genome shotgun (WGS) entry which is preliminary data.</text>
</comment>
<feature type="transmembrane region" description="Helical" evidence="1">
    <location>
        <begin position="46"/>
        <end position="67"/>
    </location>
</feature>
<protein>
    <submittedName>
        <fullName evidence="2">Uncharacterized protein</fullName>
    </submittedName>
</protein>
<keyword evidence="1" id="KW-0472">Membrane</keyword>
<dbReference type="AlphaFoldDB" id="A0AAP5IHN2"/>
<reference evidence="3" key="1">
    <citation type="journal article" date="2021" name="Science">
        <title>Hunting the eagle killer: A cyanobacterial neurotoxin causes vacuolar myelinopathy.</title>
        <authorList>
            <person name="Breinlinger S."/>
            <person name="Phillips T.J."/>
            <person name="Haram B.N."/>
            <person name="Mares J."/>
            <person name="Martinez Yerena J.A."/>
            <person name="Hrouzek P."/>
            <person name="Sobotka R."/>
            <person name="Henderson W.M."/>
            <person name="Schmieder P."/>
            <person name="Williams S.M."/>
            <person name="Lauderdale J.D."/>
            <person name="Wilde H.D."/>
            <person name="Gerrin W."/>
            <person name="Kust A."/>
            <person name="Washington J.W."/>
            <person name="Wagner C."/>
            <person name="Geier B."/>
            <person name="Liebeke M."/>
            <person name="Enke H."/>
            <person name="Niedermeyer T.H.J."/>
            <person name="Wilde S.B."/>
        </authorList>
    </citation>
    <scope>NUCLEOTIDE SEQUENCE [LARGE SCALE GENOMIC DNA]</scope>
    <source>
        <strain evidence="3">Thurmond2011</strain>
    </source>
</reference>
<sequence>MVQRISFTGEETMKRFTLFTFLYLPLGVCLTAIALGYPNLPSSLQTSLFVSAGASYIVCLLSTFPFWRETTIRFYRRRNSMVIVPWLVVGFIIVWMIWQVQSQNWTMEAILQAFSWLLVVLLQAELIVIAWQVNRE</sequence>
<evidence type="ECO:0000313" key="2">
    <source>
        <dbReference type="EMBL" id="MDR9900388.1"/>
    </source>
</evidence>
<keyword evidence="3" id="KW-1185">Reference proteome</keyword>
<organism evidence="2 3">
    <name type="scientific">Aetokthonos hydrillicola Thurmond2011</name>
    <dbReference type="NCBI Taxonomy" id="2712845"/>
    <lineage>
        <taxon>Bacteria</taxon>
        <taxon>Bacillati</taxon>
        <taxon>Cyanobacteriota</taxon>
        <taxon>Cyanophyceae</taxon>
        <taxon>Nostocales</taxon>
        <taxon>Hapalosiphonaceae</taxon>
        <taxon>Aetokthonos</taxon>
    </lineage>
</organism>
<dbReference type="Proteomes" id="UP000667802">
    <property type="component" value="Unassembled WGS sequence"/>
</dbReference>
<proteinExistence type="predicted"/>
<accession>A0AAP5IHN2</accession>
<keyword evidence="1" id="KW-1133">Transmembrane helix</keyword>